<evidence type="ECO:0000313" key="1">
    <source>
        <dbReference type="EMBL" id="MBP2354513.1"/>
    </source>
</evidence>
<accession>A0ABS4USB3</accession>
<dbReference type="Proteomes" id="UP000755585">
    <property type="component" value="Unassembled WGS sequence"/>
</dbReference>
<dbReference type="EMBL" id="JAGINT010000002">
    <property type="protein sequence ID" value="MBP2354513.1"/>
    <property type="molecule type" value="Genomic_DNA"/>
</dbReference>
<evidence type="ECO:0008006" key="3">
    <source>
        <dbReference type="Google" id="ProtNLM"/>
    </source>
</evidence>
<sequence length="487" mass="53683">MKGWDGLVSSVLLGTDRRPADFDELPEYVRERLGDGGLLDAAALATVYKRAGRKPLRELTPLEPAGGEDRPLPRPGAVRRLAAMLGGFQTAALGEWLRTAEANGWGVPPEHLPALADYARNRAEYRPLVIAAAGRRARWLAELNPEWRFLHAADAESNDPELWTHGNAIQRRAWLLGLRRREPGAARAELAEVWPNESAATRADFLGLFAEGLSLADEEFLETGLDDRSREVRRVAARMLARLAEAQYGVRMTERLRSHLVESQGVLAVDLPRSLTASMERDGLDSQNPEGVGKRAWWFHQIVANTPLSAMHLTWLETPVEGCAPEVLQSAWTEATVREGAAAAARPSAEPAEADGGEALASRWARALLLANANTGSRNPAELLRLLPPVEWARAVEVMRGSVDVAELVGGLPVPWPPELARMILDQLVRVGTNRAWARLASIAARAVPPDVLDHPITRDPTGDEDTWRRRLVETLTFRHEMHEELT</sequence>
<gene>
    <name evidence="1" type="ORF">JOF29_005623</name>
</gene>
<dbReference type="RefSeq" id="WP_209697306.1">
    <property type="nucleotide sequence ID" value="NZ_BAAAVU010000031.1"/>
</dbReference>
<reference evidence="1 2" key="1">
    <citation type="submission" date="2021-03" db="EMBL/GenBank/DDBJ databases">
        <title>Sequencing the genomes of 1000 actinobacteria strains.</title>
        <authorList>
            <person name="Klenk H.-P."/>
        </authorList>
    </citation>
    <scope>NUCLEOTIDE SEQUENCE [LARGE SCALE GENOMIC DNA]</scope>
    <source>
        <strain evidence="1 2">DSM 18824</strain>
    </source>
</reference>
<name>A0ABS4USB3_9ACTN</name>
<dbReference type="InterPro" id="IPR043746">
    <property type="entry name" value="DUF5691"/>
</dbReference>
<keyword evidence="2" id="KW-1185">Reference proteome</keyword>
<organism evidence="1 2">
    <name type="scientific">Kribbella aluminosa</name>
    <dbReference type="NCBI Taxonomy" id="416017"/>
    <lineage>
        <taxon>Bacteria</taxon>
        <taxon>Bacillati</taxon>
        <taxon>Actinomycetota</taxon>
        <taxon>Actinomycetes</taxon>
        <taxon>Propionibacteriales</taxon>
        <taxon>Kribbellaceae</taxon>
        <taxon>Kribbella</taxon>
    </lineage>
</organism>
<comment type="caution">
    <text evidence="1">The sequence shown here is derived from an EMBL/GenBank/DDBJ whole genome shotgun (WGS) entry which is preliminary data.</text>
</comment>
<dbReference type="Pfam" id="PF18944">
    <property type="entry name" value="DUF5691"/>
    <property type="match status" value="1"/>
</dbReference>
<protein>
    <recommendedName>
        <fullName evidence="3">HEAT repeat protein</fullName>
    </recommendedName>
</protein>
<proteinExistence type="predicted"/>
<evidence type="ECO:0000313" key="2">
    <source>
        <dbReference type="Proteomes" id="UP000755585"/>
    </source>
</evidence>